<evidence type="ECO:0000313" key="2">
    <source>
        <dbReference type="EMBL" id="QIH71597.1"/>
    </source>
</evidence>
<name>A0A6G7EE22_9CAUL</name>
<dbReference type="EMBL" id="CP048751">
    <property type="protein sequence ID" value="QIH71597.1"/>
    <property type="molecule type" value="Genomic_DNA"/>
</dbReference>
<dbReference type="Pfam" id="PF00582">
    <property type="entry name" value="Usp"/>
    <property type="match status" value="1"/>
</dbReference>
<gene>
    <name evidence="3" type="ORF">BREV_BREV_01528</name>
    <name evidence="2" type="ORF">GYM46_00515</name>
</gene>
<protein>
    <submittedName>
        <fullName evidence="2">Universal stress protein</fullName>
    </submittedName>
</protein>
<dbReference type="Proteomes" id="UP000501325">
    <property type="component" value="Chromosome"/>
</dbReference>
<dbReference type="Gene3D" id="3.40.50.12370">
    <property type="match status" value="1"/>
</dbReference>
<reference evidence="2 5" key="2">
    <citation type="submission" date="2020-01" db="EMBL/GenBank/DDBJ databases">
        <authorList>
            <person name="Wang S."/>
        </authorList>
    </citation>
    <scope>NUCLEOTIDE SEQUENCE [LARGE SCALE GENOMIC DNA]</scope>
    <source>
        <strain evidence="2 5">D151-2-6</strain>
    </source>
</reference>
<sequence length="284" mass="29171">MSLKRLVAITDGGAGDGETLAFAAALAAQHEGSVEVLPVYPDMAVDMVTLGLTLGSTLSQEAIDELARAQLELQRRIEATAARAAAAHDVVFGAGDGAPRMAVLERGLRPALALTRILALCDLVVMGQAYAAGAGRDALAQILLDLRAPVLVGRGDPARLDGPAAIAWDGSPQAGRAVRAALPLLAMASEIHILQCVSGLDRSTADPDVDRLNAYLKAHGVGEGVAVLVEGEEGPALVGAARSRRSGLLVAGAYGHSRLRETMFGGATRAFLKDADGPSLVLAH</sequence>
<dbReference type="RefSeq" id="WP_050771617.1">
    <property type="nucleotide sequence ID" value="NZ_CP048751.1"/>
</dbReference>
<dbReference type="AlphaFoldDB" id="A0A6G7EE22"/>
<evidence type="ECO:0000313" key="4">
    <source>
        <dbReference type="Proteomes" id="UP000289220"/>
    </source>
</evidence>
<proteinExistence type="predicted"/>
<evidence type="ECO:0000259" key="1">
    <source>
        <dbReference type="Pfam" id="PF00582"/>
    </source>
</evidence>
<keyword evidence="4" id="KW-1185">Reference proteome</keyword>
<dbReference type="KEGG" id="bmed:GYM46_00515"/>
<accession>A0A6G7EE22</accession>
<dbReference type="CDD" id="cd00293">
    <property type="entry name" value="USP-like"/>
    <property type="match status" value="1"/>
</dbReference>
<dbReference type="InterPro" id="IPR006016">
    <property type="entry name" value="UspA"/>
</dbReference>
<dbReference type="Proteomes" id="UP000289220">
    <property type="component" value="Unassembled WGS sequence"/>
</dbReference>
<organism evidence="3 4">
    <name type="scientific">Brevundimonas mediterranea</name>
    <dbReference type="NCBI Taxonomy" id="74329"/>
    <lineage>
        <taxon>Bacteria</taxon>
        <taxon>Pseudomonadati</taxon>
        <taxon>Pseudomonadota</taxon>
        <taxon>Alphaproteobacteria</taxon>
        <taxon>Caulobacterales</taxon>
        <taxon>Caulobacteraceae</taxon>
        <taxon>Brevundimonas</taxon>
    </lineage>
</organism>
<dbReference type="EMBL" id="UXHF01000025">
    <property type="protein sequence ID" value="VDC49879.1"/>
    <property type="molecule type" value="Genomic_DNA"/>
</dbReference>
<evidence type="ECO:0000313" key="3">
    <source>
        <dbReference type="EMBL" id="VDC49879.1"/>
    </source>
</evidence>
<feature type="domain" description="UspA" evidence="1">
    <location>
        <begin position="166"/>
        <end position="281"/>
    </location>
</feature>
<evidence type="ECO:0000313" key="5">
    <source>
        <dbReference type="Proteomes" id="UP000501325"/>
    </source>
</evidence>
<reference evidence="3 4" key="1">
    <citation type="submission" date="2018-11" db="EMBL/GenBank/DDBJ databases">
        <authorList>
            <person name="Peiro R."/>
            <person name="Begona"/>
            <person name="Cbmso G."/>
            <person name="Lopez M."/>
            <person name="Gonzalez S."/>
            <person name="Sacristan E."/>
            <person name="Castillo E."/>
        </authorList>
    </citation>
    <scope>NUCLEOTIDE SEQUENCE [LARGE SCALE GENOMIC DNA]</scope>
    <source>
        <strain evidence="3">Brev_genome</strain>
    </source>
</reference>
<dbReference type="SUPFAM" id="SSF52402">
    <property type="entry name" value="Adenine nucleotide alpha hydrolases-like"/>
    <property type="match status" value="2"/>
</dbReference>